<evidence type="ECO:0000313" key="4">
    <source>
        <dbReference type="EMBL" id="NKE43578.1"/>
    </source>
</evidence>
<dbReference type="Pfam" id="PF04984">
    <property type="entry name" value="Phage_sheath_1"/>
    <property type="match status" value="1"/>
</dbReference>
<feature type="domain" description="Tail sheath protein C-terminal" evidence="3">
    <location>
        <begin position="374"/>
        <end position="487"/>
    </location>
</feature>
<feature type="domain" description="Tail sheath protein subtilisin-like" evidence="2">
    <location>
        <begin position="206"/>
        <end position="358"/>
    </location>
</feature>
<evidence type="ECO:0000259" key="2">
    <source>
        <dbReference type="Pfam" id="PF04984"/>
    </source>
</evidence>
<dbReference type="InterPro" id="IPR020287">
    <property type="entry name" value="Tail_sheath_C"/>
</dbReference>
<comment type="similarity">
    <text evidence="1">Belongs to the myoviridae tail sheath protein family.</text>
</comment>
<sequence>MVGFREIPASNRSTLFFAELDNSRANSGTAGALRSLIIGQQLATGDLPPNVPALLESLDWLRGRAGRGSMLALMAEAYRRRDRSGEVHVLPLTDAAAGVAATGTFTIGTAPTANGTDHIYIGDRRVAVGLSSSMTATTAAAACVASINADASLPVTAANSAGVVTVTARNKGLAGNDILLGRNLLGSAGGEVPPAGLAVTVSPMSGGTTAPDLALALASLGAEDFEFHVMPYTDTASLNALRDHLAARWSWDRMLYGGAFTGFRGTLSACTTFSLGRNDPHMVCLPADASPSPPWIWAANLAGACATSIRADPGLPLHALPLDVMAPPREKRWGIGDRNTLLNNGLGAFTVAADGRVITDTLVTTYRLNPQGAPDDSYLYPETLYLLAAAIRRLRNYVTSTFGRFKLASAGTRFRPGSNIVTATVIRDGILGEYRRMEAEGLVQDYEAFAAELVVERNASNRCRVDGLLPIIPIDQFRQFAGLVQFRKSEGVI</sequence>
<reference evidence="4 5" key="1">
    <citation type="submission" date="2020-03" db="EMBL/GenBank/DDBJ databases">
        <title>Roseomonas selenitidurans sp. nov. isolated from soil.</title>
        <authorList>
            <person name="Liu H."/>
        </authorList>
    </citation>
    <scope>NUCLEOTIDE SEQUENCE [LARGE SCALE GENOMIC DNA]</scope>
    <source>
        <strain evidence="4 5">JCM 15073</strain>
    </source>
</reference>
<evidence type="ECO:0000256" key="1">
    <source>
        <dbReference type="ARBA" id="ARBA00008005"/>
    </source>
</evidence>
<dbReference type="Proteomes" id="UP000765160">
    <property type="component" value="Unassembled WGS sequence"/>
</dbReference>
<name>A0ABX1ETY2_9PROT</name>
<proteinExistence type="inferred from homology"/>
<dbReference type="InterPro" id="IPR035089">
    <property type="entry name" value="Phage_sheath_subtilisin"/>
</dbReference>
<protein>
    <submittedName>
        <fullName evidence="4">Phage tail protein</fullName>
    </submittedName>
</protein>
<dbReference type="RefSeq" id="WP_168046691.1">
    <property type="nucleotide sequence ID" value="NZ_JAATJR010000001.1"/>
</dbReference>
<gene>
    <name evidence="4" type="ORF">HB662_02235</name>
</gene>
<keyword evidence="5" id="KW-1185">Reference proteome</keyword>
<accession>A0ABX1ETY2</accession>
<organism evidence="4 5">
    <name type="scientific">Falsiroseomonas frigidaquae</name>
    <dbReference type="NCBI Taxonomy" id="487318"/>
    <lineage>
        <taxon>Bacteria</taxon>
        <taxon>Pseudomonadati</taxon>
        <taxon>Pseudomonadota</taxon>
        <taxon>Alphaproteobacteria</taxon>
        <taxon>Acetobacterales</taxon>
        <taxon>Roseomonadaceae</taxon>
        <taxon>Falsiroseomonas</taxon>
    </lineage>
</organism>
<comment type="caution">
    <text evidence="4">The sequence shown here is derived from an EMBL/GenBank/DDBJ whole genome shotgun (WGS) entry which is preliminary data.</text>
</comment>
<dbReference type="Pfam" id="PF17482">
    <property type="entry name" value="Phage_sheath_1C"/>
    <property type="match status" value="1"/>
</dbReference>
<dbReference type="EMBL" id="JAAVTX010000001">
    <property type="protein sequence ID" value="NKE43578.1"/>
    <property type="molecule type" value="Genomic_DNA"/>
</dbReference>
<dbReference type="InterPro" id="IPR007067">
    <property type="entry name" value="Tail_sheath"/>
</dbReference>
<evidence type="ECO:0000259" key="3">
    <source>
        <dbReference type="Pfam" id="PF17482"/>
    </source>
</evidence>
<evidence type="ECO:0000313" key="5">
    <source>
        <dbReference type="Proteomes" id="UP000765160"/>
    </source>
</evidence>
<dbReference type="PIRSF" id="PIRSF007349">
    <property type="entry name" value="Tsp_L"/>
    <property type="match status" value="1"/>
</dbReference>